<dbReference type="RefSeq" id="WP_344971881.1">
    <property type="nucleotide sequence ID" value="NZ_BAABDD010000012.1"/>
</dbReference>
<organism evidence="4 5">
    <name type="scientific">Salinactinospora qingdaonensis</name>
    <dbReference type="NCBI Taxonomy" id="702744"/>
    <lineage>
        <taxon>Bacteria</taxon>
        <taxon>Bacillati</taxon>
        <taxon>Actinomycetota</taxon>
        <taxon>Actinomycetes</taxon>
        <taxon>Streptosporangiales</taxon>
        <taxon>Nocardiopsidaceae</taxon>
        <taxon>Salinactinospora</taxon>
    </lineage>
</organism>
<accession>A0ABP7FUN4</accession>
<dbReference type="SMART" id="SM00306">
    <property type="entry name" value="HintN"/>
    <property type="match status" value="1"/>
</dbReference>
<keyword evidence="2" id="KW-1133">Transmembrane helix</keyword>
<dbReference type="Proteomes" id="UP001500908">
    <property type="component" value="Unassembled WGS sequence"/>
</dbReference>
<keyword evidence="5" id="KW-1185">Reference proteome</keyword>
<evidence type="ECO:0000313" key="5">
    <source>
        <dbReference type="Proteomes" id="UP001500908"/>
    </source>
</evidence>
<dbReference type="CDD" id="cd00081">
    <property type="entry name" value="Hint"/>
    <property type="match status" value="1"/>
</dbReference>
<feature type="transmembrane region" description="Helical" evidence="2">
    <location>
        <begin position="12"/>
        <end position="36"/>
    </location>
</feature>
<dbReference type="EMBL" id="BAABDD010000012">
    <property type="protein sequence ID" value="GAA3747464.1"/>
    <property type="molecule type" value="Genomic_DNA"/>
</dbReference>
<keyword evidence="2" id="KW-0812">Transmembrane</keyword>
<comment type="caution">
    <text evidence="4">The sequence shown here is derived from an EMBL/GenBank/DDBJ whole genome shotgun (WGS) entry which is preliminary data.</text>
</comment>
<evidence type="ECO:0000259" key="3">
    <source>
        <dbReference type="SMART" id="SM00306"/>
    </source>
</evidence>
<feature type="compositionally biased region" description="Gly residues" evidence="1">
    <location>
        <begin position="75"/>
        <end position="92"/>
    </location>
</feature>
<feature type="region of interest" description="Disordered" evidence="1">
    <location>
        <begin position="287"/>
        <end position="334"/>
    </location>
</feature>
<sequence>MLRRIHDPDRGASLLEYTAVIVLVAGVAAVLIGLGLPTMIASSIDSVVERTLSPGEGTAPDTAASSSGPEEGQSLGEGGSAEPIGGGSGGGVKNAFYEGESDPVIDTALNDLSGGADITFAKLSDTGGSQASWWDQFSGTSQDLALDAWDSTKQGWNDFWDDPAEYVQDYAEETVEGTKQTVDMWVDDFGERWNGDDERFDRRWDEGNYLGALSGRFGDYWATALWRAEASPVHLAKTLTLDQIFTDEYWEAKGEDGSGNGRSDSIALWNGLNFVNPLRWASLPSKLAKAGDDGDRGGRDESPGEGTVRAEGRDDDRSQVGTDCAPSSFLPGTPVLMADGSTSPIEDIETGQRVLAADPATGKVEPREVTHLIHSDGRKTLVEITVTDGQGDTGTVTATHSHPFWVPDRDSWVPAADLHPGTWLQTSAGTWAQVSAVESQTVPNQRVHNLTVAEFHTYHVGAGTTELLVHNSPEDCAENFSEESVSSAFEGMRKGGGHAMRHLIEDGIIPNKGSVSQKRETFEAKTSKILTNPRKKFSWKIGGTPSNAFAGEVDGVTVVVFVAKEGPYKGRVISAVAPGPENKEKWGLE</sequence>
<keyword evidence="2" id="KW-0472">Membrane</keyword>
<dbReference type="Gene3D" id="2.170.16.10">
    <property type="entry name" value="Hedgehog/Intein (Hint) domain"/>
    <property type="match status" value="1"/>
</dbReference>
<name>A0ABP7FUN4_9ACTN</name>
<evidence type="ECO:0000256" key="1">
    <source>
        <dbReference type="SAM" id="MobiDB-lite"/>
    </source>
</evidence>
<feature type="compositionally biased region" description="Basic and acidic residues" evidence="1">
    <location>
        <begin position="289"/>
        <end position="318"/>
    </location>
</feature>
<reference evidence="5" key="1">
    <citation type="journal article" date="2019" name="Int. J. Syst. Evol. Microbiol.">
        <title>The Global Catalogue of Microorganisms (GCM) 10K type strain sequencing project: providing services to taxonomists for standard genome sequencing and annotation.</title>
        <authorList>
            <consortium name="The Broad Institute Genomics Platform"/>
            <consortium name="The Broad Institute Genome Sequencing Center for Infectious Disease"/>
            <person name="Wu L."/>
            <person name="Ma J."/>
        </authorList>
    </citation>
    <scope>NUCLEOTIDE SEQUENCE [LARGE SCALE GENOMIC DNA]</scope>
    <source>
        <strain evidence="5">JCM 17137</strain>
    </source>
</reference>
<proteinExistence type="predicted"/>
<dbReference type="Pfam" id="PF07591">
    <property type="entry name" value="PT-HINT"/>
    <property type="match status" value="1"/>
</dbReference>
<evidence type="ECO:0000256" key="2">
    <source>
        <dbReference type="SAM" id="Phobius"/>
    </source>
</evidence>
<evidence type="ECO:0000313" key="4">
    <source>
        <dbReference type="EMBL" id="GAA3747464.1"/>
    </source>
</evidence>
<dbReference type="InterPro" id="IPR003587">
    <property type="entry name" value="Hint_dom_N"/>
</dbReference>
<gene>
    <name evidence="4" type="ORF">GCM10022402_28540</name>
</gene>
<dbReference type="InterPro" id="IPR036844">
    <property type="entry name" value="Hint_dom_sf"/>
</dbReference>
<feature type="domain" description="Hint" evidence="3">
    <location>
        <begin position="326"/>
        <end position="428"/>
    </location>
</feature>
<protein>
    <recommendedName>
        <fullName evidence="3">Hint domain-containing protein</fullName>
    </recommendedName>
</protein>
<dbReference type="SUPFAM" id="SSF51294">
    <property type="entry name" value="Hedgehog/intein (Hint) domain"/>
    <property type="match status" value="1"/>
</dbReference>
<feature type="region of interest" description="Disordered" evidence="1">
    <location>
        <begin position="51"/>
        <end position="97"/>
    </location>
</feature>